<evidence type="ECO:0000259" key="1">
    <source>
        <dbReference type="SMART" id="SM01126"/>
    </source>
</evidence>
<organism evidence="2 3">
    <name type="scientific">Ottowia testudinis</name>
    <dbReference type="NCBI Taxonomy" id="2816950"/>
    <lineage>
        <taxon>Bacteria</taxon>
        <taxon>Pseudomonadati</taxon>
        <taxon>Pseudomonadota</taxon>
        <taxon>Betaproteobacteria</taxon>
        <taxon>Burkholderiales</taxon>
        <taxon>Comamonadaceae</taxon>
        <taxon>Ottowia</taxon>
    </lineage>
</organism>
<dbReference type="SMART" id="SM01126">
    <property type="entry name" value="DDE_Tnp_IS1595"/>
    <property type="match status" value="1"/>
</dbReference>
<proteinExistence type="predicted"/>
<dbReference type="RefSeq" id="WP_208009869.1">
    <property type="nucleotide sequence ID" value="NZ_CP071796.1"/>
</dbReference>
<dbReference type="KEGG" id="otd:J1M35_03530"/>
<evidence type="ECO:0000313" key="2">
    <source>
        <dbReference type="EMBL" id="QTD45995.1"/>
    </source>
</evidence>
<sequence>MPINPIQFQASLSLPEFMRLYTSQQQCEDALVVTRWPQGWRCPRCEGAHHWCTRDGHGRRLWQCAACDYQCSVTAGTIFEHTRLPLPKWFLALYLISQSKNGISALALRRQLGVSYKAAWLLKHKVLEVMRMRDESRPLCGRVEIDDAYLGGERTGHAHGGRGALNKTAFVAAVQTDERQRPQRMRLTPVVGFTNEAIEQWAGKALAAGAQVISDGTACFARVSQVGASHERHVTGGGRQAAQLPAFKWVNTMLGNVKMALAATYHGIKHSKYGARYLAEFAYRFNRRHDLAALPMRLLRAAATTKPQPMRIIRTPERVPAIWG</sequence>
<protein>
    <submittedName>
        <fullName evidence="2">IS1595 family transposase</fullName>
    </submittedName>
</protein>
<keyword evidence="3" id="KW-1185">Reference proteome</keyword>
<accession>A0A975CGJ2</accession>
<name>A0A975CGJ2_9BURK</name>
<dbReference type="InterPro" id="IPR024445">
    <property type="entry name" value="Tnp_ISXO2-like"/>
</dbReference>
<dbReference type="NCBIfam" id="NF033547">
    <property type="entry name" value="transpos_IS1595"/>
    <property type="match status" value="1"/>
</dbReference>
<reference evidence="2" key="1">
    <citation type="submission" date="2021-03" db="EMBL/GenBank/DDBJ databases">
        <title>Ottowia sp. 27C isolated from the cloaca of a Giant Asian pond turtle (Heosemys grandis).</title>
        <authorList>
            <person name="Spergser J."/>
            <person name="Busse H.-J."/>
        </authorList>
    </citation>
    <scope>NUCLEOTIDE SEQUENCE</scope>
    <source>
        <strain evidence="2">27C</strain>
    </source>
</reference>
<dbReference type="EMBL" id="CP071796">
    <property type="protein sequence ID" value="QTD45995.1"/>
    <property type="molecule type" value="Genomic_DNA"/>
</dbReference>
<dbReference type="Proteomes" id="UP000663903">
    <property type="component" value="Chromosome"/>
</dbReference>
<evidence type="ECO:0000313" key="3">
    <source>
        <dbReference type="Proteomes" id="UP000663903"/>
    </source>
</evidence>
<gene>
    <name evidence="2" type="ORF">J1M35_03530</name>
</gene>
<dbReference type="InterPro" id="IPR024442">
    <property type="entry name" value="Transposase_Zn_ribbon"/>
</dbReference>
<dbReference type="Pfam" id="PF12762">
    <property type="entry name" value="DDE_Tnp_IS1595"/>
    <property type="match status" value="1"/>
</dbReference>
<dbReference type="Pfam" id="PF12760">
    <property type="entry name" value="Zn_ribbon_IS1595"/>
    <property type="match status" value="1"/>
</dbReference>
<dbReference type="AlphaFoldDB" id="A0A975CGJ2"/>
<feature type="domain" description="ISXO2-like transposase" evidence="1">
    <location>
        <begin position="138"/>
        <end position="286"/>
    </location>
</feature>